<evidence type="ECO:0000313" key="5">
    <source>
        <dbReference type="Proteomes" id="UP000326759"/>
    </source>
</evidence>
<proteinExistence type="predicted"/>
<dbReference type="Gene3D" id="3.40.525.10">
    <property type="entry name" value="CRAL-TRIO lipid binding domain"/>
    <property type="match status" value="1"/>
</dbReference>
<dbReference type="Gene3D" id="2.60.40.10">
    <property type="entry name" value="Immunoglobulins"/>
    <property type="match status" value="1"/>
</dbReference>
<dbReference type="EMBL" id="SEYY01022876">
    <property type="protein sequence ID" value="KAB7495245.1"/>
    <property type="molecule type" value="Genomic_DNA"/>
</dbReference>
<dbReference type="PROSITE" id="PS50191">
    <property type="entry name" value="CRAL_TRIO"/>
    <property type="match status" value="1"/>
</dbReference>
<dbReference type="SUPFAM" id="SSF49354">
    <property type="entry name" value="PapD-like"/>
    <property type="match status" value="1"/>
</dbReference>
<evidence type="ECO:0000259" key="2">
    <source>
        <dbReference type="PROSITE" id="PS50191"/>
    </source>
</evidence>
<dbReference type="SUPFAM" id="SSF52087">
    <property type="entry name" value="CRAL/TRIO domain"/>
    <property type="match status" value="1"/>
</dbReference>
<dbReference type="Proteomes" id="UP000326759">
    <property type="component" value="Unassembled WGS sequence"/>
</dbReference>
<dbReference type="Pfam" id="PF00635">
    <property type="entry name" value="Motile_Sperm"/>
    <property type="match status" value="1"/>
</dbReference>
<dbReference type="PROSITE" id="PS50202">
    <property type="entry name" value="MSP"/>
    <property type="match status" value="1"/>
</dbReference>
<dbReference type="AlphaFoldDB" id="A0A5N5SMD9"/>
<keyword evidence="5" id="KW-1185">Reference proteome</keyword>
<feature type="transmembrane region" description="Helical" evidence="1">
    <location>
        <begin position="385"/>
        <end position="404"/>
    </location>
</feature>
<dbReference type="InterPro" id="IPR013783">
    <property type="entry name" value="Ig-like_fold"/>
</dbReference>
<dbReference type="Pfam" id="PF00650">
    <property type="entry name" value="CRAL_TRIO"/>
    <property type="match status" value="1"/>
</dbReference>
<evidence type="ECO:0000313" key="4">
    <source>
        <dbReference type="EMBL" id="KAB7495245.1"/>
    </source>
</evidence>
<sequence>FIKKQNFDTSDITEDTLDKEMVEKNSLFIHNRDKDGCKMLIFIVRNHNKDAVDIEKLKTFLIYWVERLEREEKGKFITVVFDMKDTGLRNMDMVFVQYFINLFKFYYPWILNYILVFEMPWILNAMWKIIKGWLPPKSVDKIKFVDKKSVITYVTQDQLLPEWGGTIPFTFKFEPEKREAKKVQALMNGDVEGKKVHFAEEGSSSFKEATLTGQNSILEFTKFQVEPSEELIFTNNRIGTSAIIMFTNNSPNRFAFKIKTTSPDKYRVRPCIGTVDAKDKMEVTVTLSDQLAPSLLVRDKFLVIAIPTSQENMSQQEFADLVKNTSKLDMFEVRLRVGLVNSDVTDGPSNSIAATPVSPVITTKLDQLMTHQAVMEEQFKSLRRLMYVIFVLLIGVLFAMILTVNNMTSLVMDGKKSSSIEL</sequence>
<dbReference type="InterPro" id="IPR053012">
    <property type="entry name" value="ER-organelle_contact"/>
</dbReference>
<keyword evidence="1" id="KW-0812">Transmembrane</keyword>
<keyword evidence="1" id="KW-1133">Transmembrane helix</keyword>
<protein>
    <submittedName>
        <fullName evidence="4">Motile sperm domain-containing protein 2</fullName>
    </submittedName>
</protein>
<evidence type="ECO:0000256" key="1">
    <source>
        <dbReference type="SAM" id="Phobius"/>
    </source>
</evidence>
<dbReference type="SMART" id="SM00516">
    <property type="entry name" value="SEC14"/>
    <property type="match status" value="1"/>
</dbReference>
<feature type="domain" description="CRAL-TRIO" evidence="2">
    <location>
        <begin position="15"/>
        <end position="171"/>
    </location>
</feature>
<dbReference type="OrthoDB" id="75724at2759"/>
<dbReference type="CDD" id="cd00170">
    <property type="entry name" value="SEC14"/>
    <property type="match status" value="1"/>
</dbReference>
<keyword evidence="1" id="KW-0472">Membrane</keyword>
<dbReference type="InterPro" id="IPR001251">
    <property type="entry name" value="CRAL-TRIO_dom"/>
</dbReference>
<dbReference type="InterPro" id="IPR036865">
    <property type="entry name" value="CRAL-TRIO_dom_sf"/>
</dbReference>
<dbReference type="InterPro" id="IPR008962">
    <property type="entry name" value="PapD-like_sf"/>
</dbReference>
<name>A0A5N5SMD9_9CRUS</name>
<evidence type="ECO:0000259" key="3">
    <source>
        <dbReference type="PROSITE" id="PS50202"/>
    </source>
</evidence>
<comment type="caution">
    <text evidence="4">The sequence shown here is derived from an EMBL/GenBank/DDBJ whole genome shotgun (WGS) entry which is preliminary data.</text>
</comment>
<dbReference type="InterPro" id="IPR000535">
    <property type="entry name" value="MSP_dom"/>
</dbReference>
<feature type="domain" description="MSP" evidence="3">
    <location>
        <begin position="222"/>
        <end position="340"/>
    </location>
</feature>
<dbReference type="PANTHER" id="PTHR46384:SF1">
    <property type="entry name" value="MOTILE SPERM DOMAIN-CONTAINING PROTEIN 2"/>
    <property type="match status" value="1"/>
</dbReference>
<dbReference type="GO" id="GO:0140284">
    <property type="term" value="C:endoplasmic reticulum-endosome membrane contact site"/>
    <property type="evidence" value="ECO:0007669"/>
    <property type="project" value="TreeGrafter"/>
</dbReference>
<gene>
    <name evidence="4" type="primary">Mospd2_0</name>
    <name evidence="4" type="ORF">Anas_04500</name>
</gene>
<dbReference type="PANTHER" id="PTHR46384">
    <property type="entry name" value="MOTILE SPERM DOMAIN-CONTAINING PROTEIN 2"/>
    <property type="match status" value="1"/>
</dbReference>
<organism evidence="4 5">
    <name type="scientific">Armadillidium nasatum</name>
    <dbReference type="NCBI Taxonomy" id="96803"/>
    <lineage>
        <taxon>Eukaryota</taxon>
        <taxon>Metazoa</taxon>
        <taxon>Ecdysozoa</taxon>
        <taxon>Arthropoda</taxon>
        <taxon>Crustacea</taxon>
        <taxon>Multicrustacea</taxon>
        <taxon>Malacostraca</taxon>
        <taxon>Eumalacostraca</taxon>
        <taxon>Peracarida</taxon>
        <taxon>Isopoda</taxon>
        <taxon>Oniscidea</taxon>
        <taxon>Crinocheta</taxon>
        <taxon>Armadillidiidae</taxon>
        <taxon>Armadillidium</taxon>
    </lineage>
</organism>
<dbReference type="GO" id="GO:0012505">
    <property type="term" value="C:endomembrane system"/>
    <property type="evidence" value="ECO:0007669"/>
    <property type="project" value="TreeGrafter"/>
</dbReference>
<feature type="non-terminal residue" evidence="4">
    <location>
        <position position="1"/>
    </location>
</feature>
<accession>A0A5N5SMD9</accession>
<reference evidence="4 5" key="1">
    <citation type="journal article" date="2019" name="PLoS Biol.">
        <title>Sex chromosomes control vertical transmission of feminizing Wolbachia symbionts in an isopod.</title>
        <authorList>
            <person name="Becking T."/>
            <person name="Chebbi M.A."/>
            <person name="Giraud I."/>
            <person name="Moumen B."/>
            <person name="Laverre T."/>
            <person name="Caubet Y."/>
            <person name="Peccoud J."/>
            <person name="Gilbert C."/>
            <person name="Cordaux R."/>
        </authorList>
    </citation>
    <scope>NUCLEOTIDE SEQUENCE [LARGE SCALE GENOMIC DNA]</scope>
    <source>
        <strain evidence="4">ANa2</strain>
        <tissue evidence="4">Whole body excluding digestive tract and cuticle</tissue>
    </source>
</reference>